<dbReference type="PANTHER" id="PTHR30383">
    <property type="entry name" value="THIOESTERASE 1/PROTEASE 1/LYSOPHOSPHOLIPASE L1"/>
    <property type="match status" value="1"/>
</dbReference>
<comment type="caution">
    <text evidence="1">The sequence shown here is derived from an EMBL/GenBank/DDBJ whole genome shotgun (WGS) entry which is preliminary data.</text>
</comment>
<protein>
    <recommendedName>
        <fullName evidence="3">SGNH hydrolase-type esterase domain-containing protein</fullName>
    </recommendedName>
</protein>
<proteinExistence type="predicted"/>
<organism evidence="1 2">
    <name type="scientific">Gracilibacillus dipsosauri</name>
    <dbReference type="NCBI Taxonomy" id="178340"/>
    <lineage>
        <taxon>Bacteria</taxon>
        <taxon>Bacillati</taxon>
        <taxon>Bacillota</taxon>
        <taxon>Bacilli</taxon>
        <taxon>Bacillales</taxon>
        <taxon>Bacillaceae</taxon>
        <taxon>Gracilibacillus</taxon>
    </lineage>
</organism>
<evidence type="ECO:0000313" key="2">
    <source>
        <dbReference type="Proteomes" id="UP000245624"/>
    </source>
</evidence>
<dbReference type="Pfam" id="PF00657">
    <property type="entry name" value="Lipase_GDSL"/>
    <property type="match status" value="1"/>
</dbReference>
<evidence type="ECO:0000313" key="1">
    <source>
        <dbReference type="EMBL" id="PWU66586.1"/>
    </source>
</evidence>
<reference evidence="1 2" key="1">
    <citation type="submission" date="2018-05" db="EMBL/GenBank/DDBJ databases">
        <title>Genomic analysis of Gracilibacillus dipsosauri DD1 reveals novel features of a salt-tolerant amylase.</title>
        <authorList>
            <person name="Deutch C.E."/>
            <person name="Yang S."/>
        </authorList>
    </citation>
    <scope>NUCLEOTIDE SEQUENCE [LARGE SCALE GENOMIC DNA]</scope>
    <source>
        <strain evidence="1 2">DD1</strain>
    </source>
</reference>
<keyword evidence="2" id="KW-1185">Reference proteome</keyword>
<dbReference type="RefSeq" id="WP_109985721.1">
    <property type="nucleotide sequence ID" value="NZ_QGTD01000021.1"/>
</dbReference>
<sequence length="702" mass="79113">MGIYYFDNLIDRDFRNLLNEMGKAVEAQGKTIQDLVAEGQLTVEQYAELLEIINGMIKKGEVTVYDIDKNKGKFDETYLTDELLQQIAGNAPIHSVPAEDSITINQIAFTKKSSNLYDDETRIDGYYLGTDGTLIANEELVTSSFISSNSLQSYFVKKARRILYYDSDKTVIGYDPDLNAKFDYVFTTPDNTSYIRLSWAYSDLPSSPQQLNAGTVELPYEPYYKLIDRRYVEKQEITSDDIPDGAINPHKTSFMKPGKNIFDKENIIKGYYVNYTNGNLVESASYNTSEDIEVIQFNNYVPNISIRMLAFFDGGNNYISGNQFLNPGDIINAPENAKYLKVSFNAGDEEYLQIEEGTTVTAYEPFGYYIDNLLINNSSGDNRVKVLLPPTIYGVTGMENNIYFQNIVNVKDTLLDFNVEGSEGKHMSKKWTDTPTNPSNSNLIISANKDFKVLASTTVNLVVKEPLGTGSTNLLVIGDSTVNAGGLTQRILDNFADDPVTMTLLGTRGDAPNLHEGRGGWTVERYRTDDMYDGVVNPFYNPSVMDFDFSYYASNQGYSVVNNVMFVLGINDTFNSFSDVEVDTKIDNILTSYDFLIQSIHTFDPNVRVGVSITIPPNASQDAFGNAYGNNQTQWRYKRNNAIWIERIIEHFKNKEAQNIYLVPMNHNIDTENNIADGVHPNTNGYNQMGDSTYFWLKSFDS</sequence>
<dbReference type="OrthoDB" id="4764584at2"/>
<dbReference type="GO" id="GO:0004622">
    <property type="term" value="F:phosphatidylcholine lysophospholipase activity"/>
    <property type="evidence" value="ECO:0007669"/>
    <property type="project" value="TreeGrafter"/>
</dbReference>
<dbReference type="AlphaFoldDB" id="A0A317KTE2"/>
<gene>
    <name evidence="1" type="ORF">DLJ74_19385</name>
</gene>
<dbReference type="Proteomes" id="UP000245624">
    <property type="component" value="Unassembled WGS sequence"/>
</dbReference>
<dbReference type="InterPro" id="IPR036514">
    <property type="entry name" value="SGNH_hydro_sf"/>
</dbReference>
<dbReference type="EMBL" id="QGTD01000021">
    <property type="protein sequence ID" value="PWU66586.1"/>
    <property type="molecule type" value="Genomic_DNA"/>
</dbReference>
<name>A0A317KTE2_9BACI</name>
<evidence type="ECO:0008006" key="3">
    <source>
        <dbReference type="Google" id="ProtNLM"/>
    </source>
</evidence>
<dbReference type="PANTHER" id="PTHR30383:SF5">
    <property type="entry name" value="SGNH HYDROLASE-TYPE ESTERASE DOMAIN-CONTAINING PROTEIN"/>
    <property type="match status" value="1"/>
</dbReference>
<dbReference type="Gene3D" id="3.40.50.1110">
    <property type="entry name" value="SGNH hydrolase"/>
    <property type="match status" value="1"/>
</dbReference>
<dbReference type="SUPFAM" id="SSF52266">
    <property type="entry name" value="SGNH hydrolase"/>
    <property type="match status" value="1"/>
</dbReference>
<dbReference type="InterPro" id="IPR051532">
    <property type="entry name" value="Ester_Hydrolysis_Enzymes"/>
</dbReference>
<dbReference type="InterPro" id="IPR001087">
    <property type="entry name" value="GDSL"/>
</dbReference>
<accession>A0A317KTE2</accession>